<evidence type="ECO:0000256" key="1">
    <source>
        <dbReference type="SAM" id="MobiDB-lite"/>
    </source>
</evidence>
<evidence type="ECO:0000313" key="4">
    <source>
        <dbReference type="Proteomes" id="UP000321393"/>
    </source>
</evidence>
<evidence type="ECO:0000313" key="5">
    <source>
        <dbReference type="Proteomes" id="UP000321947"/>
    </source>
</evidence>
<gene>
    <name evidence="3" type="ORF">E5676_scaffold600G001920</name>
    <name evidence="2" type="ORF">E6C27_scaffold61G001840</name>
</gene>
<feature type="region of interest" description="Disordered" evidence="1">
    <location>
        <begin position="241"/>
        <end position="263"/>
    </location>
</feature>
<evidence type="ECO:0000313" key="2">
    <source>
        <dbReference type="EMBL" id="KAA0048552.1"/>
    </source>
</evidence>
<dbReference type="EMBL" id="SSTD01002133">
    <property type="protein sequence ID" value="TYK28354.1"/>
    <property type="molecule type" value="Genomic_DNA"/>
</dbReference>
<dbReference type="Proteomes" id="UP000321947">
    <property type="component" value="Unassembled WGS sequence"/>
</dbReference>
<proteinExistence type="predicted"/>
<protein>
    <submittedName>
        <fullName evidence="2">Gag/pol protein</fullName>
    </submittedName>
</protein>
<comment type="caution">
    <text evidence="2">The sequence shown here is derived from an EMBL/GenBank/DDBJ whole genome shotgun (WGS) entry which is preliminary data.</text>
</comment>
<evidence type="ECO:0000313" key="3">
    <source>
        <dbReference type="EMBL" id="TYK28354.1"/>
    </source>
</evidence>
<dbReference type="AlphaFoldDB" id="A0A5A7TYE4"/>
<reference evidence="4 5" key="1">
    <citation type="submission" date="2019-08" db="EMBL/GenBank/DDBJ databases">
        <title>Draft genome sequences of two oriental melons (Cucumis melo L. var makuwa).</title>
        <authorList>
            <person name="Kwon S.-Y."/>
        </authorList>
    </citation>
    <scope>NUCLEOTIDE SEQUENCE [LARGE SCALE GENOMIC DNA]</scope>
    <source>
        <strain evidence="5">cv. Chang Bougi</strain>
        <strain evidence="4">cv. SW 3</strain>
        <tissue evidence="2">Leaf</tissue>
    </source>
</reference>
<sequence>MVTARQIMDSLREVFEQSSIQMKQDNIKYVYNARMKEDQSVREHVLDMIVNFNVAEMNGAIFDEKKGEVNVARSRRFAPSSSGSKKIQKKKGEKWKGPIVALQLENDQNAWILESEATNRVCSSLQETSSLKQLEEREMTLKLNEVLNASSLIQMIIQGGEYMDLRFQDYTIEHGIQSQLSTPETKGGLFFNPQENRVFVSTNVTFLEEDHIRDHKPRSKLVLNEATDESTRVVDVVSPSSRVDEITTSGQSHPSQSLRMPRRSRRIVSQPNRYLDLTETQVFIPDNDVKDPLSYKQAMNDVNKDQLVKAMDLEMEFMYFNSVGAFRST</sequence>
<accession>A0A5A7TYE4</accession>
<name>A0A5A7TYE4_CUCMM</name>
<dbReference type="EMBL" id="SSTE01012822">
    <property type="protein sequence ID" value="KAA0048552.1"/>
    <property type="molecule type" value="Genomic_DNA"/>
</dbReference>
<dbReference type="OrthoDB" id="6752380at2759"/>
<dbReference type="Proteomes" id="UP000321393">
    <property type="component" value="Unassembled WGS sequence"/>
</dbReference>
<organism evidence="2 4">
    <name type="scientific">Cucumis melo var. makuwa</name>
    <name type="common">Oriental melon</name>
    <dbReference type="NCBI Taxonomy" id="1194695"/>
    <lineage>
        <taxon>Eukaryota</taxon>
        <taxon>Viridiplantae</taxon>
        <taxon>Streptophyta</taxon>
        <taxon>Embryophyta</taxon>
        <taxon>Tracheophyta</taxon>
        <taxon>Spermatophyta</taxon>
        <taxon>Magnoliopsida</taxon>
        <taxon>eudicotyledons</taxon>
        <taxon>Gunneridae</taxon>
        <taxon>Pentapetalae</taxon>
        <taxon>rosids</taxon>
        <taxon>fabids</taxon>
        <taxon>Cucurbitales</taxon>
        <taxon>Cucurbitaceae</taxon>
        <taxon>Benincaseae</taxon>
        <taxon>Cucumis</taxon>
    </lineage>
</organism>
<feature type="compositionally biased region" description="Polar residues" evidence="1">
    <location>
        <begin position="246"/>
        <end position="258"/>
    </location>
</feature>